<protein>
    <submittedName>
        <fullName evidence="3">DegT/DnrJ/EryC1/StrS family aminotransferase</fullName>
        <ecNumber evidence="3">2.6.1.-</ecNumber>
    </submittedName>
</protein>
<gene>
    <name evidence="3" type="ORF">WAZ07_08920</name>
</gene>
<comment type="caution">
    <text evidence="3">The sequence shown here is derived from an EMBL/GenBank/DDBJ whole genome shotgun (WGS) entry which is preliminary data.</text>
</comment>
<comment type="similarity">
    <text evidence="2">Belongs to the DegT/DnrJ/EryC1 family.</text>
</comment>
<name>A0ABU8FFH6_9BACI</name>
<dbReference type="CDD" id="cd00616">
    <property type="entry name" value="AHBA_syn"/>
    <property type="match status" value="1"/>
</dbReference>
<dbReference type="InterPro" id="IPR000653">
    <property type="entry name" value="DegT/StrS_aminotransferase"/>
</dbReference>
<dbReference type="PIRSF" id="PIRSF000390">
    <property type="entry name" value="PLP_StrS"/>
    <property type="match status" value="1"/>
</dbReference>
<dbReference type="InterPro" id="IPR015424">
    <property type="entry name" value="PyrdxlP-dep_Trfase"/>
</dbReference>
<reference evidence="3 4" key="1">
    <citation type="submission" date="2024-01" db="EMBL/GenBank/DDBJ databases">
        <title>Seven novel Bacillus-like species.</title>
        <authorList>
            <person name="Liu G."/>
        </authorList>
    </citation>
    <scope>NUCLEOTIDE SEQUENCE [LARGE SCALE GENOMIC DNA]</scope>
    <source>
        <strain evidence="3 4">FJAT-51639</strain>
    </source>
</reference>
<organism evidence="3 4">
    <name type="scientific">Bacillus bruguierae</name>
    <dbReference type="NCBI Taxonomy" id="3127667"/>
    <lineage>
        <taxon>Bacteria</taxon>
        <taxon>Bacillati</taxon>
        <taxon>Bacillota</taxon>
        <taxon>Bacilli</taxon>
        <taxon>Bacillales</taxon>
        <taxon>Bacillaceae</taxon>
        <taxon>Bacillus</taxon>
    </lineage>
</organism>
<evidence type="ECO:0000256" key="1">
    <source>
        <dbReference type="ARBA" id="ARBA00022898"/>
    </source>
</evidence>
<keyword evidence="4" id="KW-1185">Reference proteome</keyword>
<keyword evidence="3" id="KW-0032">Aminotransferase</keyword>
<dbReference type="Proteomes" id="UP001372526">
    <property type="component" value="Unassembled WGS sequence"/>
</dbReference>
<dbReference type="RefSeq" id="WP_336472147.1">
    <property type="nucleotide sequence ID" value="NZ_JBAWSX010000004.1"/>
</dbReference>
<evidence type="ECO:0000313" key="3">
    <source>
        <dbReference type="EMBL" id="MEI4801446.1"/>
    </source>
</evidence>
<sequence length="377" mass="42581">MKIQFFNLQKINLEIEDEINQAVQTVIHRGEFILGQAVKKFEEELAYYLLGHDQGYVTGCNSGTDALILSLLAEGISAGDEVITVSHTAIPTVAAICAIRAKPVFVDIDPETWVMDMSKVAYSITTQTKAIVPVHLYGNMANIFELKNLLRDMKREDIIIVEDAAQAHGSRLNGAHAGTIGDYGAFSFYPTKNIGALGDSGAVFCRSKDNDSRLKKLRNYGQKDRYHLQLNYGINSRLDEIQAEILNIKLTYLDKWNERKSRIMDVYRTEFADLPLFFQKCCAGCKAAWHLGVIALQDRLTRDRLVEYLRLHGIGTIIHYPVPVHKQTTFSSNPVKRLSVTEDLADRILSLPMNPALLYEEQEHVIKTVRSFFTKKL</sequence>
<dbReference type="Pfam" id="PF01041">
    <property type="entry name" value="DegT_DnrJ_EryC1"/>
    <property type="match status" value="1"/>
</dbReference>
<dbReference type="GO" id="GO:0008483">
    <property type="term" value="F:transaminase activity"/>
    <property type="evidence" value="ECO:0007669"/>
    <property type="project" value="UniProtKB-KW"/>
</dbReference>
<proteinExistence type="inferred from homology"/>
<dbReference type="PANTHER" id="PTHR30244">
    <property type="entry name" value="TRANSAMINASE"/>
    <property type="match status" value="1"/>
</dbReference>
<dbReference type="EMBL" id="JBAWSX010000004">
    <property type="protein sequence ID" value="MEI4801446.1"/>
    <property type="molecule type" value="Genomic_DNA"/>
</dbReference>
<dbReference type="Gene3D" id="3.40.640.10">
    <property type="entry name" value="Type I PLP-dependent aspartate aminotransferase-like (Major domain)"/>
    <property type="match status" value="1"/>
</dbReference>
<dbReference type="InterPro" id="IPR015421">
    <property type="entry name" value="PyrdxlP-dep_Trfase_major"/>
</dbReference>
<evidence type="ECO:0000256" key="2">
    <source>
        <dbReference type="RuleBase" id="RU004508"/>
    </source>
</evidence>
<keyword evidence="3" id="KW-0808">Transferase</keyword>
<dbReference type="SUPFAM" id="SSF53383">
    <property type="entry name" value="PLP-dependent transferases"/>
    <property type="match status" value="1"/>
</dbReference>
<keyword evidence="1 2" id="KW-0663">Pyridoxal phosphate</keyword>
<dbReference type="PANTHER" id="PTHR30244:SF36">
    <property type="entry name" value="3-OXO-GLUCOSE-6-PHOSPHATE:GLUTAMATE AMINOTRANSFERASE"/>
    <property type="match status" value="1"/>
</dbReference>
<dbReference type="EC" id="2.6.1.-" evidence="3"/>
<evidence type="ECO:0000313" key="4">
    <source>
        <dbReference type="Proteomes" id="UP001372526"/>
    </source>
</evidence>
<accession>A0ABU8FFH6</accession>